<reference evidence="1" key="1">
    <citation type="journal article" date="2007" name="PLoS Biol.">
        <title>Rate of evolution in brain-expressed genes in humans and other primates.</title>
        <authorList>
            <person name="Wang H.-Y."/>
            <person name="Chien H.-C."/>
            <person name="Osada N."/>
            <person name="Hashimoto K."/>
            <person name="Sugano S."/>
            <person name="Gojobori T."/>
            <person name="Chou C.-K."/>
            <person name="Tsai S.-F."/>
            <person name="Wu C.-I."/>
            <person name="Shen C.-K.J."/>
        </authorList>
    </citation>
    <scope>NUCLEOTIDE SEQUENCE</scope>
</reference>
<sequence length="109" mass="12521">MNRHFSKEDIHVAKKQMKKSSTSLIIRKMPSKPQLDTILGQSERRLLKSPETTGAGNVAGKKGTFLHCWWECKLVYPLWRTVWQFLKNLESEIPFDPAIPLLGYVPKGI</sequence>
<accession>Q25LT2</accession>
<dbReference type="EMBL" id="AB171485">
    <property type="protein sequence ID" value="BAE88548.1"/>
    <property type="molecule type" value="mRNA"/>
</dbReference>
<evidence type="ECO:0000313" key="1">
    <source>
        <dbReference type="EMBL" id="BAE88543.1"/>
    </source>
</evidence>
<protein>
    <submittedName>
        <fullName evidence="1">Uncharacterized protein</fullName>
    </submittedName>
</protein>
<organism evidence="1">
    <name type="scientific">Macaca fascicularis</name>
    <name type="common">Crab-eating macaque</name>
    <name type="synonym">Cynomolgus monkey</name>
    <dbReference type="NCBI Taxonomy" id="9541"/>
    <lineage>
        <taxon>Eukaryota</taxon>
        <taxon>Metazoa</taxon>
        <taxon>Chordata</taxon>
        <taxon>Craniata</taxon>
        <taxon>Vertebrata</taxon>
        <taxon>Euteleostomi</taxon>
        <taxon>Mammalia</taxon>
        <taxon>Eutheria</taxon>
        <taxon>Euarchontoglires</taxon>
        <taxon>Primates</taxon>
        <taxon>Haplorrhini</taxon>
        <taxon>Catarrhini</taxon>
        <taxon>Cercopithecidae</taxon>
        <taxon>Cercopithecinae</taxon>
        <taxon>Macaca</taxon>
    </lineage>
</organism>
<name>Q25LT2_MACFA</name>
<proteinExistence type="evidence at transcript level"/>
<dbReference type="AlphaFoldDB" id="Q25LT2"/>
<dbReference type="EMBL" id="AB171480">
    <property type="protein sequence ID" value="BAE88543.1"/>
    <property type="molecule type" value="mRNA"/>
</dbReference>